<proteinExistence type="predicted"/>
<evidence type="ECO:0000313" key="1">
    <source>
        <dbReference type="EMBL" id="MEQ2424498.1"/>
    </source>
</evidence>
<dbReference type="Proteomes" id="UP001454086">
    <property type="component" value="Unassembled WGS sequence"/>
</dbReference>
<dbReference type="EMBL" id="JBBMFM010000014">
    <property type="protein sequence ID" value="MEQ2424498.1"/>
    <property type="molecule type" value="Genomic_DNA"/>
</dbReference>
<gene>
    <name evidence="1" type="ORF">WMQ36_05880</name>
</gene>
<accession>A0ABV1D294</accession>
<reference evidence="1 2" key="1">
    <citation type="submission" date="2024-03" db="EMBL/GenBank/DDBJ databases">
        <title>Human intestinal bacterial collection.</title>
        <authorList>
            <person name="Pauvert C."/>
            <person name="Hitch T.C.A."/>
            <person name="Clavel T."/>
        </authorList>
    </citation>
    <scope>NUCLEOTIDE SEQUENCE [LARGE SCALE GENOMIC DNA]</scope>
    <source>
        <strain evidence="1 2">CLA-SR-H021</strain>
    </source>
</reference>
<name>A0ABV1D294_9FIRM</name>
<organism evidence="1 2">
    <name type="scientific">Enterocloster hominis</name>
    <name type="common">ex Hitch et al. 2024</name>
    <dbReference type="NCBI Taxonomy" id="1917870"/>
    <lineage>
        <taxon>Bacteria</taxon>
        <taxon>Bacillati</taxon>
        <taxon>Bacillota</taxon>
        <taxon>Clostridia</taxon>
        <taxon>Lachnospirales</taxon>
        <taxon>Lachnospiraceae</taxon>
        <taxon>Enterocloster</taxon>
    </lineage>
</organism>
<protein>
    <recommendedName>
        <fullName evidence="3">Phage tail protein</fullName>
    </recommendedName>
</protein>
<sequence length="178" mass="19440">MATWTYADGEAKRKDFMVFWITDGSTTNITKDKLEIIGKGVEDMPISMNPETEESQDVLGNNNYDITGYAESMTVDPTNVSGESKYAQKIDTLMEERATLSDLRLKYLCVKRYKTDSTGKMRAWVQEGVVELGDFAGGLKGVSAAHTVHYVGDRTLGAVDPTTMAFTADGASPASLSE</sequence>
<dbReference type="RefSeq" id="WP_165643105.1">
    <property type="nucleotide sequence ID" value="NZ_JBBMFM010000014.1"/>
</dbReference>
<evidence type="ECO:0008006" key="3">
    <source>
        <dbReference type="Google" id="ProtNLM"/>
    </source>
</evidence>
<keyword evidence="2" id="KW-1185">Reference proteome</keyword>
<evidence type="ECO:0000313" key="2">
    <source>
        <dbReference type="Proteomes" id="UP001454086"/>
    </source>
</evidence>
<comment type="caution">
    <text evidence="1">The sequence shown here is derived from an EMBL/GenBank/DDBJ whole genome shotgun (WGS) entry which is preliminary data.</text>
</comment>